<feature type="region of interest" description="Disordered" evidence="1">
    <location>
        <begin position="43"/>
        <end position="78"/>
    </location>
</feature>
<evidence type="ECO:0000313" key="3">
    <source>
        <dbReference type="EMBL" id="RVU15326.1"/>
    </source>
</evidence>
<dbReference type="OrthoDB" id="8006177at2"/>
<comment type="caution">
    <text evidence="3">The sequence shown here is derived from an EMBL/GenBank/DDBJ whole genome shotgun (WGS) entry which is preliminary data.</text>
</comment>
<accession>A0A3S2VRA3</accession>
<evidence type="ECO:0000313" key="4">
    <source>
        <dbReference type="Proteomes" id="UP000286997"/>
    </source>
</evidence>
<name>A0A3S2VRA3_9HYPH</name>
<feature type="signal peptide" evidence="2">
    <location>
        <begin position="1"/>
        <end position="25"/>
    </location>
</feature>
<organism evidence="3 4">
    <name type="scientific">Methylobacterium oryzihabitans</name>
    <dbReference type="NCBI Taxonomy" id="2499852"/>
    <lineage>
        <taxon>Bacteria</taxon>
        <taxon>Pseudomonadati</taxon>
        <taxon>Pseudomonadota</taxon>
        <taxon>Alphaproteobacteria</taxon>
        <taxon>Hyphomicrobiales</taxon>
        <taxon>Methylobacteriaceae</taxon>
        <taxon>Methylobacterium</taxon>
    </lineage>
</organism>
<dbReference type="AlphaFoldDB" id="A0A3S2VRA3"/>
<evidence type="ECO:0000256" key="1">
    <source>
        <dbReference type="SAM" id="MobiDB-lite"/>
    </source>
</evidence>
<gene>
    <name evidence="3" type="ORF">EOE48_20045</name>
</gene>
<dbReference type="Proteomes" id="UP000286997">
    <property type="component" value="Unassembled WGS sequence"/>
</dbReference>
<dbReference type="EMBL" id="SACP01000022">
    <property type="protein sequence ID" value="RVU15326.1"/>
    <property type="molecule type" value="Genomic_DNA"/>
</dbReference>
<feature type="chain" id="PRO_5018530021" evidence="2">
    <location>
        <begin position="26"/>
        <end position="78"/>
    </location>
</feature>
<sequence>MRHLSLAAAGTLLVTALLGGTAALAQDASVTVFPPLYRDMARATQATRPQAELSTTPQPVRAPAEPVSGLSRKVAEVR</sequence>
<feature type="compositionally biased region" description="Polar residues" evidence="1">
    <location>
        <begin position="44"/>
        <end position="58"/>
    </location>
</feature>
<dbReference type="RefSeq" id="WP_127732435.1">
    <property type="nucleotide sequence ID" value="NZ_SACP01000022.1"/>
</dbReference>
<keyword evidence="2" id="KW-0732">Signal</keyword>
<evidence type="ECO:0000256" key="2">
    <source>
        <dbReference type="SAM" id="SignalP"/>
    </source>
</evidence>
<protein>
    <submittedName>
        <fullName evidence="3">Uncharacterized protein</fullName>
    </submittedName>
</protein>
<proteinExistence type="predicted"/>
<keyword evidence="4" id="KW-1185">Reference proteome</keyword>
<reference evidence="3 4" key="1">
    <citation type="submission" date="2019-01" db="EMBL/GenBank/DDBJ databases">
        <authorList>
            <person name="Chen W.-M."/>
        </authorList>
    </citation>
    <scope>NUCLEOTIDE SEQUENCE [LARGE SCALE GENOMIC DNA]</scope>
    <source>
        <strain evidence="3 4">TER-1</strain>
    </source>
</reference>